<dbReference type="InterPro" id="IPR011250">
    <property type="entry name" value="OMP/PagP_B-barrel"/>
</dbReference>
<reference evidence="8 9" key="1">
    <citation type="submission" date="2019-07" db="EMBL/GenBank/DDBJ databases">
        <title>Whole genome shotgun sequence of Methylobacterium gnaphalii NBRC 107716.</title>
        <authorList>
            <person name="Hosoyama A."/>
            <person name="Uohara A."/>
            <person name="Ohji S."/>
            <person name="Ichikawa N."/>
        </authorList>
    </citation>
    <scope>NUCLEOTIDE SEQUENCE [LARGE SCALE GENOMIC DNA]</scope>
    <source>
        <strain evidence="8 9">NBRC 107716</strain>
    </source>
</reference>
<evidence type="ECO:0000256" key="2">
    <source>
        <dbReference type="ARBA" id="ARBA00022729"/>
    </source>
</evidence>
<dbReference type="InterPro" id="IPR051692">
    <property type="entry name" value="OMP-like"/>
</dbReference>
<evidence type="ECO:0000256" key="3">
    <source>
        <dbReference type="ARBA" id="ARBA00023136"/>
    </source>
</evidence>
<dbReference type="OrthoDB" id="8001404at2"/>
<keyword evidence="3" id="KW-0472">Membrane</keyword>
<feature type="chain" id="PRO_5021760999" evidence="6">
    <location>
        <begin position="23"/>
        <end position="302"/>
    </location>
</feature>
<dbReference type="RefSeq" id="WP_147045135.1">
    <property type="nucleotide sequence ID" value="NZ_BJZV01000002.1"/>
</dbReference>
<evidence type="ECO:0000256" key="1">
    <source>
        <dbReference type="ARBA" id="ARBA00004442"/>
    </source>
</evidence>
<keyword evidence="4" id="KW-0998">Cell outer membrane</keyword>
<evidence type="ECO:0000313" key="8">
    <source>
        <dbReference type="EMBL" id="GEP08819.1"/>
    </source>
</evidence>
<accession>A0A512JFU9</accession>
<comment type="similarity">
    <text evidence="5">Belongs to the Omp25/RopB family.</text>
</comment>
<dbReference type="InterPro" id="IPR027385">
    <property type="entry name" value="Beta-barrel_OMP"/>
</dbReference>
<dbReference type="Gene3D" id="2.40.160.20">
    <property type="match status" value="1"/>
</dbReference>
<dbReference type="PANTHER" id="PTHR34001">
    <property type="entry name" value="BLL7405 PROTEIN"/>
    <property type="match status" value="1"/>
</dbReference>
<evidence type="ECO:0000259" key="7">
    <source>
        <dbReference type="Pfam" id="PF13505"/>
    </source>
</evidence>
<feature type="domain" description="Outer membrane protein beta-barrel" evidence="7">
    <location>
        <begin position="43"/>
        <end position="302"/>
    </location>
</feature>
<dbReference type="EMBL" id="BJZV01000002">
    <property type="protein sequence ID" value="GEP08819.1"/>
    <property type="molecule type" value="Genomic_DNA"/>
</dbReference>
<dbReference type="GO" id="GO:0009279">
    <property type="term" value="C:cell outer membrane"/>
    <property type="evidence" value="ECO:0007669"/>
    <property type="project" value="UniProtKB-SubCell"/>
</dbReference>
<gene>
    <name evidence="8" type="ORF">MGN01_06640</name>
</gene>
<comment type="caution">
    <text evidence="8">The sequence shown here is derived from an EMBL/GenBank/DDBJ whole genome shotgun (WGS) entry which is preliminary data.</text>
</comment>
<dbReference type="Pfam" id="PF13505">
    <property type="entry name" value="OMP_b-brl"/>
    <property type="match status" value="1"/>
</dbReference>
<proteinExistence type="inferred from homology"/>
<sequence>MRKLTIGFLALSALGVMSTAHAADFADDYLRGADYEPVTTQIIDWSGFYIGGHGGYSSAALGFKNVYQEMISNALHDSFAETDFGASTLLRTGPVRRDRTTFGAIVGYNFQFDDAVIGIEGDYTLFAGGGISNDSIGRTLNRADGVLETISLTGSSSTRVQDYGTIRARAGYAFGSFLPFVTGGLAIGRATVADRVTYQSYGFDRTAFNANQTATSGLPQYVYNFGYRSFDPTNPAGSIPATNLLTRAKTKVVGGISLGGGIEYAITSNFLLRGEYQYVLLNDLDGHQLNLNTVRAGAAYKF</sequence>
<evidence type="ECO:0000313" key="9">
    <source>
        <dbReference type="Proteomes" id="UP000321750"/>
    </source>
</evidence>
<dbReference type="Proteomes" id="UP000321750">
    <property type="component" value="Unassembled WGS sequence"/>
</dbReference>
<keyword evidence="9" id="KW-1185">Reference proteome</keyword>
<feature type="signal peptide" evidence="6">
    <location>
        <begin position="1"/>
        <end position="22"/>
    </location>
</feature>
<evidence type="ECO:0000256" key="6">
    <source>
        <dbReference type="SAM" id="SignalP"/>
    </source>
</evidence>
<evidence type="ECO:0000256" key="4">
    <source>
        <dbReference type="ARBA" id="ARBA00023237"/>
    </source>
</evidence>
<evidence type="ECO:0000256" key="5">
    <source>
        <dbReference type="ARBA" id="ARBA00038306"/>
    </source>
</evidence>
<keyword evidence="2 6" id="KW-0732">Signal</keyword>
<name>A0A512JFU9_9HYPH</name>
<comment type="subcellular location">
    <subcellularLocation>
        <location evidence="1">Cell outer membrane</location>
    </subcellularLocation>
</comment>
<dbReference type="AlphaFoldDB" id="A0A512JFU9"/>
<dbReference type="SUPFAM" id="SSF56925">
    <property type="entry name" value="OMPA-like"/>
    <property type="match status" value="1"/>
</dbReference>
<dbReference type="PANTHER" id="PTHR34001:SF3">
    <property type="entry name" value="BLL7405 PROTEIN"/>
    <property type="match status" value="1"/>
</dbReference>
<organism evidence="8 9">
    <name type="scientific">Methylobacterium gnaphalii</name>
    <dbReference type="NCBI Taxonomy" id="1010610"/>
    <lineage>
        <taxon>Bacteria</taxon>
        <taxon>Pseudomonadati</taxon>
        <taxon>Pseudomonadota</taxon>
        <taxon>Alphaproteobacteria</taxon>
        <taxon>Hyphomicrobiales</taxon>
        <taxon>Methylobacteriaceae</taxon>
        <taxon>Methylobacterium</taxon>
    </lineage>
</organism>
<protein>
    <submittedName>
        <fullName evidence="8">Membrane protein</fullName>
    </submittedName>
</protein>